<gene>
    <name evidence="3" type="ORF">LPB136_09900</name>
</gene>
<dbReference type="Gene3D" id="2.60.40.3080">
    <property type="match status" value="1"/>
</dbReference>
<dbReference type="Pfam" id="PF01345">
    <property type="entry name" value="DUF11"/>
    <property type="match status" value="1"/>
</dbReference>
<dbReference type="NCBIfam" id="TIGR01451">
    <property type="entry name" value="B_ant_repeat"/>
    <property type="match status" value="1"/>
</dbReference>
<dbReference type="STRING" id="1850252.LPB136_09900"/>
<dbReference type="PROSITE" id="PS00018">
    <property type="entry name" value="EF_HAND_1"/>
    <property type="match status" value="1"/>
</dbReference>
<feature type="region of interest" description="Disordered" evidence="1">
    <location>
        <begin position="543"/>
        <end position="578"/>
    </location>
</feature>
<feature type="region of interest" description="Disordered" evidence="1">
    <location>
        <begin position="1035"/>
        <end position="1055"/>
    </location>
</feature>
<dbReference type="AlphaFoldDB" id="A0A1L3JKP3"/>
<sequence length="1055" mass="111596">MLVVFNTNAQLIPATNGRTNPCGDCVPNGWSDNGGTPDVSNKDVVAGTGGGLGAGQAWTNAPLTLPPNGHTTWITVRDVGTLTGEEAVGTTITGLTIGETYEVIIYSMSALAPTYSPKYIDYYQYQIQGFSEVNVTPVTREIWQTNRARFVATNTSRTFEFTPGNNMGNSTANLESVNISVSLNAINKAPNADDNSATTAINTTTVFNIVSTDSDSDGNIVNSTVDLNTSTPGIQNTNSTTEGNWSVDSSGNVTFIPNSNFLGAATLNYTVNDDYSLDGNSVPATSNPATLTVTVLPDNDGDGILDTVDEDDDNDGILDAIELGTCNTNNSTLNWDNEYIEGGNSFTSGQDPIATNPSLTINGTKIKLSRTTTGTLNTQEYRINDFYTTNPSYTLLQSSVTNSYSIHTFEFTEAIYNLGFTIYDLDKDINFTDNVQLVITKIDGTTHTLTVSEYILNGQTHTSPNTFTGTGSDTNANLIISGIKAWVSKIDVLFKNVDTTPSNNHGIGIGSFNFCNTPLDTDNDGTPDYKDLDSDNDGCSDALEAGTTTNQTTNYQFPSNDVSSTGVPNTAASSNNTGAFQDPNVKSCNCPFASGIDTDNDGIDDVCDLDDDNDGILDSNECTILSFQTGINPTPINGATTNNAQVGNVFFYSNAISDGNALNYDLRLEILSKNHAIEVTSDVTIKMPNHVANANEYVTYNVAVVEAGSVTNTTPNGIPVTLTNVTTGNYDIDASGGQNYSDIGGVSTNSGAEQNVSTVGNNVEFFTNPNYPTGFDTIRLKTFGTNNNDTFNENNALITNYNNFQNETYLFGINGPAASTERAAWFNLTGFICQDTDNDTIPDNLDTDSDNDGCPDAVEANGSFIVSQLTTLTGGSNGVDSSLLNFGITVNNTEGSANYGVPIADANGLDISTDTPQDTTPAGLDKDDTSACVTDVDLSLTKTVNKAIVKVGDTIVYTLTVKNDGPSDATGVQVTDVLPSGVTYNSTGTGTVIPSGTTYNDALTPNIWNIGNVAVNQTIILQLEVTVNGAGTITNTSEITHGDQPDTDSVPNNSK</sequence>
<organism evidence="3 4">
    <name type="scientific">Tenacibaculum todarodis</name>
    <dbReference type="NCBI Taxonomy" id="1850252"/>
    <lineage>
        <taxon>Bacteria</taxon>
        <taxon>Pseudomonadati</taxon>
        <taxon>Bacteroidota</taxon>
        <taxon>Flavobacteriia</taxon>
        <taxon>Flavobacteriales</taxon>
        <taxon>Flavobacteriaceae</taxon>
        <taxon>Tenacibaculum</taxon>
    </lineage>
</organism>
<dbReference type="Pfam" id="PF17963">
    <property type="entry name" value="Big_9"/>
    <property type="match status" value="1"/>
</dbReference>
<dbReference type="Proteomes" id="UP000181898">
    <property type="component" value="Chromosome"/>
</dbReference>
<proteinExistence type="predicted"/>
<accession>A0A1L3JKP3</accession>
<dbReference type="InterPro" id="IPR018247">
    <property type="entry name" value="EF_Hand_1_Ca_BS"/>
</dbReference>
<keyword evidence="4" id="KW-1185">Reference proteome</keyword>
<reference evidence="3 4" key="1">
    <citation type="submission" date="2016-11" db="EMBL/GenBank/DDBJ databases">
        <title>Tenacibaculum sp. LPB0136, isolated from marine environment.</title>
        <authorList>
            <person name="Kim E."/>
            <person name="Yi H."/>
        </authorList>
    </citation>
    <scope>NUCLEOTIDE SEQUENCE [LARGE SCALE GENOMIC DNA]</scope>
    <source>
        <strain evidence="3 4">LPB0136</strain>
    </source>
</reference>
<feature type="compositionally biased region" description="Polar residues" evidence="1">
    <location>
        <begin position="546"/>
        <end position="578"/>
    </location>
</feature>
<dbReference type="InterPro" id="IPR001434">
    <property type="entry name" value="OmcB-like_DUF11"/>
</dbReference>
<evidence type="ECO:0000259" key="2">
    <source>
        <dbReference type="Pfam" id="PF01345"/>
    </source>
</evidence>
<dbReference type="EMBL" id="CP018155">
    <property type="protein sequence ID" value="APG65654.1"/>
    <property type="molecule type" value="Genomic_DNA"/>
</dbReference>
<evidence type="ECO:0000313" key="3">
    <source>
        <dbReference type="EMBL" id="APG65654.1"/>
    </source>
</evidence>
<dbReference type="InterPro" id="IPR047589">
    <property type="entry name" value="DUF11_rpt"/>
</dbReference>
<dbReference type="KEGG" id="ten:LPB136_09900"/>
<evidence type="ECO:0000256" key="1">
    <source>
        <dbReference type="SAM" id="MobiDB-lite"/>
    </source>
</evidence>
<feature type="domain" description="DUF11" evidence="2">
    <location>
        <begin position="937"/>
        <end position="1053"/>
    </location>
</feature>
<protein>
    <recommendedName>
        <fullName evidence="2">DUF11 domain-containing protein</fullName>
    </recommendedName>
</protein>
<evidence type="ECO:0000313" key="4">
    <source>
        <dbReference type="Proteomes" id="UP000181898"/>
    </source>
</evidence>
<name>A0A1L3JKP3_9FLAO</name>